<dbReference type="PATRIC" id="fig|1367847.3.peg.3787"/>
<dbReference type="PRINTS" id="PR00038">
    <property type="entry name" value="HTHLUXR"/>
</dbReference>
<dbReference type="SUPFAM" id="SSF46894">
    <property type="entry name" value="C-terminal effector domain of the bipartite response regulators"/>
    <property type="match status" value="1"/>
</dbReference>
<dbReference type="SMART" id="SM00421">
    <property type="entry name" value="HTH_LUXR"/>
    <property type="match status" value="1"/>
</dbReference>
<evidence type="ECO:0000313" key="6">
    <source>
        <dbReference type="Proteomes" id="UP000015480"/>
    </source>
</evidence>
<evidence type="ECO:0000259" key="4">
    <source>
        <dbReference type="PROSITE" id="PS50043"/>
    </source>
</evidence>
<dbReference type="Gene3D" id="1.10.10.10">
    <property type="entry name" value="Winged helix-like DNA-binding domain superfamily/Winged helix DNA-binding domain"/>
    <property type="match status" value="1"/>
</dbReference>
<dbReference type="InterPro" id="IPR016032">
    <property type="entry name" value="Sig_transdc_resp-reg_C-effctor"/>
</dbReference>
<dbReference type="Pfam" id="PF00196">
    <property type="entry name" value="GerE"/>
    <property type="match status" value="1"/>
</dbReference>
<accession>S5Z049</accession>
<dbReference type="eggNOG" id="COG2197">
    <property type="taxonomic scope" value="Bacteria"/>
</dbReference>
<dbReference type="KEGG" id="pami:JCM7686_pAMI4p155"/>
<evidence type="ECO:0000256" key="3">
    <source>
        <dbReference type="ARBA" id="ARBA00023163"/>
    </source>
</evidence>
<keyword evidence="2" id="KW-0238">DNA-binding</keyword>
<dbReference type="GO" id="GO:0003677">
    <property type="term" value="F:DNA binding"/>
    <property type="evidence" value="ECO:0007669"/>
    <property type="project" value="UniProtKB-KW"/>
</dbReference>
<keyword evidence="5" id="KW-0614">Plasmid</keyword>
<dbReference type="CDD" id="cd06170">
    <property type="entry name" value="LuxR_C_like"/>
    <property type="match status" value="1"/>
</dbReference>
<dbReference type="GO" id="GO:0006355">
    <property type="term" value="P:regulation of DNA-templated transcription"/>
    <property type="evidence" value="ECO:0007669"/>
    <property type="project" value="InterPro"/>
</dbReference>
<evidence type="ECO:0000256" key="2">
    <source>
        <dbReference type="ARBA" id="ARBA00023125"/>
    </source>
</evidence>
<protein>
    <submittedName>
        <fullName evidence="5">Transcriptional regulator, LuxR family</fullName>
    </submittedName>
</protein>
<organism evidence="5 6">
    <name type="scientific">Paracoccus aminophilus JCM 7686</name>
    <dbReference type="NCBI Taxonomy" id="1367847"/>
    <lineage>
        <taxon>Bacteria</taxon>
        <taxon>Pseudomonadati</taxon>
        <taxon>Pseudomonadota</taxon>
        <taxon>Alphaproteobacteria</taxon>
        <taxon>Rhodobacterales</taxon>
        <taxon>Paracoccaceae</taxon>
        <taxon>Paracoccus</taxon>
    </lineage>
</organism>
<proteinExistence type="predicted"/>
<keyword evidence="6" id="KW-1185">Reference proteome</keyword>
<evidence type="ECO:0000256" key="1">
    <source>
        <dbReference type="ARBA" id="ARBA00023015"/>
    </source>
</evidence>
<dbReference type="PANTHER" id="PTHR44688:SF16">
    <property type="entry name" value="DNA-BINDING TRANSCRIPTIONAL ACTIVATOR DEVR_DOSR"/>
    <property type="match status" value="1"/>
</dbReference>
<evidence type="ECO:0000313" key="5">
    <source>
        <dbReference type="EMBL" id="AGT10846.1"/>
    </source>
</evidence>
<dbReference type="EMBL" id="CP006652">
    <property type="protein sequence ID" value="AGT10846.1"/>
    <property type="molecule type" value="Genomic_DNA"/>
</dbReference>
<dbReference type="PROSITE" id="PS50043">
    <property type="entry name" value="HTH_LUXR_2"/>
    <property type="match status" value="1"/>
</dbReference>
<dbReference type="PANTHER" id="PTHR44688">
    <property type="entry name" value="DNA-BINDING TRANSCRIPTIONAL ACTIVATOR DEVR_DOSR"/>
    <property type="match status" value="1"/>
</dbReference>
<dbReference type="Proteomes" id="UP000015480">
    <property type="component" value="Plasmid pAMI4"/>
</dbReference>
<dbReference type="HOGENOM" id="CLU_067793_0_0_5"/>
<dbReference type="InterPro" id="IPR000792">
    <property type="entry name" value="Tscrpt_reg_LuxR_C"/>
</dbReference>
<keyword evidence="1" id="KW-0805">Transcription regulation</keyword>
<dbReference type="InterPro" id="IPR036388">
    <property type="entry name" value="WH-like_DNA-bd_sf"/>
</dbReference>
<reference evidence="5 6" key="1">
    <citation type="journal article" date="2014" name="BMC Genomics">
        <title>Architecture and functions of a multipartite genome of the methylotrophic bacterium Paracoccus aminophilus JCM 7686, containing primary and secondary chromids.</title>
        <authorList>
            <person name="Dziewit L."/>
            <person name="Czarnecki J."/>
            <person name="Wibberg D."/>
            <person name="Radlinska M."/>
            <person name="Mrozek P."/>
            <person name="Szymczak M."/>
            <person name="Schluter A."/>
            <person name="Puhler A."/>
            <person name="Bartosik D."/>
        </authorList>
    </citation>
    <scope>NUCLEOTIDE SEQUENCE [LARGE SCALE GENOMIC DNA]</scope>
    <source>
        <strain evidence="5">JCM 7686</strain>
        <plasmid evidence="6">Plasmid pAMI4</plasmid>
    </source>
</reference>
<dbReference type="AlphaFoldDB" id="S5Z049"/>
<sequence>MAARRSDDALARLILASDQPDFDRHLTQTLQELISFDLAMISLYQDKELVEVSSAALPERIESEVLHSYAGHTYQHSPFFQMHRRKMSSGFYLMEKMARNPALSRPSTAAEMLEIDQQEEVGYLTAGWPKRLKEMDIAIRVSERHTVQVALYRTGNRGFSASDLSAVEPIQSSLMAICQRHWHSRTRHLQASQDPILAALHRLGGGSLSARELEVMRQLISGVAEKEIAAALEVSAETVKTHRKRAYQKLDVASRVELLVKLLDQKAGAETVSLRRLT</sequence>
<gene>
    <name evidence="5" type="ORF">JCM7686_pAMI4p155</name>
</gene>
<name>S5Z049_PARAH</name>
<keyword evidence="3" id="KW-0804">Transcription</keyword>
<feature type="domain" description="HTH luxR-type" evidence="4">
    <location>
        <begin position="201"/>
        <end position="266"/>
    </location>
</feature>
<geneLocation type="plasmid" evidence="5 6">
    <name>pAMI4</name>
</geneLocation>